<protein>
    <recommendedName>
        <fullName evidence="4">Beta/Gamma crystallin</fullName>
    </recommendedName>
</protein>
<gene>
    <name evidence="2" type="ORF">POL58_08060</name>
</gene>
<evidence type="ECO:0000256" key="1">
    <source>
        <dbReference type="SAM" id="SignalP"/>
    </source>
</evidence>
<comment type="caution">
    <text evidence="2">The sequence shown here is derived from an EMBL/GenBank/DDBJ whole genome shotgun (WGS) entry which is preliminary data.</text>
</comment>
<accession>A0ABT5B3N4</accession>
<sequence length="127" mass="14171">MRHLVASAALAATLIAQPLVAHAQGCTIYQHRDFGGSSWWFDDGDRMIMIEGEDLGCVNSEGGSCGYTYYEASWNDQLSSYTVEPGCEIWMWEDIDEGGAQWHSDRSYSYVGSDWNDEVSEVYCACS</sequence>
<proteinExistence type="predicted"/>
<feature type="signal peptide" evidence="1">
    <location>
        <begin position="1"/>
        <end position="23"/>
    </location>
</feature>
<dbReference type="EMBL" id="JAQNDN010000002">
    <property type="protein sequence ID" value="MDC0667686.1"/>
    <property type="molecule type" value="Genomic_DNA"/>
</dbReference>
<keyword evidence="1" id="KW-0732">Signal</keyword>
<dbReference type="Proteomes" id="UP001217838">
    <property type="component" value="Unassembled WGS sequence"/>
</dbReference>
<dbReference type="RefSeq" id="WP_271995953.1">
    <property type="nucleotide sequence ID" value="NZ_JAQNDN010000002.1"/>
</dbReference>
<reference evidence="2 3" key="1">
    <citation type="submission" date="2022-11" db="EMBL/GenBank/DDBJ databases">
        <title>Minimal conservation of predation-associated metabolite biosynthetic gene clusters underscores biosynthetic potential of Myxococcota including descriptions for ten novel species: Archangium lansinium sp. nov., Myxococcus landrumus sp. nov., Nannocystis bai.</title>
        <authorList>
            <person name="Ahearne A."/>
            <person name="Stevens C."/>
            <person name="Dowd S."/>
        </authorList>
    </citation>
    <scope>NUCLEOTIDE SEQUENCE [LARGE SCALE GENOMIC DNA]</scope>
    <source>
        <strain evidence="2 3">NCELM</strain>
    </source>
</reference>
<keyword evidence="3" id="KW-1185">Reference proteome</keyword>
<organism evidence="2 3">
    <name type="scientific">Nannocystis radixulma</name>
    <dbReference type="NCBI Taxonomy" id="2995305"/>
    <lineage>
        <taxon>Bacteria</taxon>
        <taxon>Pseudomonadati</taxon>
        <taxon>Myxococcota</taxon>
        <taxon>Polyangia</taxon>
        <taxon>Nannocystales</taxon>
        <taxon>Nannocystaceae</taxon>
        <taxon>Nannocystis</taxon>
    </lineage>
</organism>
<evidence type="ECO:0008006" key="4">
    <source>
        <dbReference type="Google" id="ProtNLM"/>
    </source>
</evidence>
<evidence type="ECO:0000313" key="3">
    <source>
        <dbReference type="Proteomes" id="UP001217838"/>
    </source>
</evidence>
<dbReference type="Gene3D" id="2.60.20.10">
    <property type="entry name" value="Crystallins"/>
    <property type="match status" value="1"/>
</dbReference>
<evidence type="ECO:0000313" key="2">
    <source>
        <dbReference type="EMBL" id="MDC0667686.1"/>
    </source>
</evidence>
<name>A0ABT5B3N4_9BACT</name>
<feature type="chain" id="PRO_5045957782" description="Beta/Gamma crystallin" evidence="1">
    <location>
        <begin position="24"/>
        <end position="127"/>
    </location>
</feature>